<evidence type="ECO:0000313" key="1">
    <source>
        <dbReference type="EMBL" id="MDR7354010.1"/>
    </source>
</evidence>
<dbReference type="RefSeq" id="WP_277105155.1">
    <property type="nucleotide sequence ID" value="NZ_BAAAJS010000017.1"/>
</dbReference>
<proteinExistence type="predicted"/>
<dbReference type="EMBL" id="JAVDYF010000001">
    <property type="protein sequence ID" value="MDR7354010.1"/>
    <property type="molecule type" value="Genomic_DNA"/>
</dbReference>
<comment type="caution">
    <text evidence="1">The sequence shown here is derived from an EMBL/GenBank/DDBJ whole genome shotgun (WGS) entry which is preliminary data.</text>
</comment>
<gene>
    <name evidence="1" type="ORF">J2S37_000548</name>
</gene>
<evidence type="ECO:0000313" key="2">
    <source>
        <dbReference type="Proteomes" id="UP001183619"/>
    </source>
</evidence>
<sequence>MSERKKQTSFFTDVTYTERIRLLKADPEAYFRQYPRPEFGFVAARREAAQEEKK</sequence>
<accession>A0ABU2B5Y9</accession>
<keyword evidence="2" id="KW-1185">Reference proteome</keyword>
<name>A0ABU2B5Y9_9CORY</name>
<dbReference type="Proteomes" id="UP001183619">
    <property type="component" value="Unassembled WGS sequence"/>
</dbReference>
<protein>
    <submittedName>
        <fullName evidence="1">Uncharacterized protein</fullName>
    </submittedName>
</protein>
<reference evidence="1 2" key="1">
    <citation type="submission" date="2023-07" db="EMBL/GenBank/DDBJ databases">
        <title>Sequencing the genomes of 1000 actinobacteria strains.</title>
        <authorList>
            <person name="Klenk H.-P."/>
        </authorList>
    </citation>
    <scope>NUCLEOTIDE SEQUENCE [LARGE SCALE GENOMIC DNA]</scope>
    <source>
        <strain evidence="1 2">DSM 44508</strain>
    </source>
</reference>
<organism evidence="1 2">
    <name type="scientific">Corynebacterium felinum</name>
    <dbReference type="NCBI Taxonomy" id="131318"/>
    <lineage>
        <taxon>Bacteria</taxon>
        <taxon>Bacillati</taxon>
        <taxon>Actinomycetota</taxon>
        <taxon>Actinomycetes</taxon>
        <taxon>Mycobacteriales</taxon>
        <taxon>Corynebacteriaceae</taxon>
        <taxon>Corynebacterium</taxon>
    </lineage>
</organism>